<reference evidence="8" key="1">
    <citation type="submission" date="2023-10" db="EMBL/GenBank/DDBJ databases">
        <title>Genome assemblies of two species of porcelain crab, Petrolisthes cinctipes and Petrolisthes manimaculis (Anomura: Porcellanidae).</title>
        <authorList>
            <person name="Angst P."/>
        </authorList>
    </citation>
    <scope>NUCLEOTIDE SEQUENCE</scope>
    <source>
        <strain evidence="8">PB745_01</strain>
        <tissue evidence="8">Gill</tissue>
    </source>
</reference>
<keyword evidence="4" id="KW-0378">Hydrolase</keyword>
<dbReference type="EMBL" id="JAWQEG010001511">
    <property type="protein sequence ID" value="KAK3878975.1"/>
    <property type="molecule type" value="Genomic_DNA"/>
</dbReference>
<evidence type="ECO:0000256" key="5">
    <source>
        <dbReference type="SAM" id="Coils"/>
    </source>
</evidence>
<dbReference type="InterPro" id="IPR038901">
    <property type="entry name" value="HEXDC-like"/>
</dbReference>
<evidence type="ECO:0000256" key="3">
    <source>
        <dbReference type="ARBA" id="ARBA00012663"/>
    </source>
</evidence>
<name>A0AAE1FSW9_PETCI</name>
<comment type="caution">
    <text evidence="8">The sequence shown here is derived from an EMBL/GenBank/DDBJ whole genome shotgun (WGS) entry which is preliminary data.</text>
</comment>
<keyword evidence="6" id="KW-0472">Membrane</keyword>
<proteinExistence type="inferred from homology"/>
<feature type="coiled-coil region" evidence="5">
    <location>
        <begin position="421"/>
        <end position="491"/>
    </location>
</feature>
<keyword evidence="6" id="KW-0812">Transmembrane</keyword>
<evidence type="ECO:0000256" key="6">
    <source>
        <dbReference type="SAM" id="Phobius"/>
    </source>
</evidence>
<evidence type="ECO:0000313" key="8">
    <source>
        <dbReference type="EMBL" id="KAK3878975.1"/>
    </source>
</evidence>
<evidence type="ECO:0000313" key="9">
    <source>
        <dbReference type="Proteomes" id="UP001286313"/>
    </source>
</evidence>
<dbReference type="EC" id="3.2.1.52" evidence="3"/>
<organism evidence="8 9">
    <name type="scientific">Petrolisthes cinctipes</name>
    <name type="common">Flat porcelain crab</name>
    <dbReference type="NCBI Taxonomy" id="88211"/>
    <lineage>
        <taxon>Eukaryota</taxon>
        <taxon>Metazoa</taxon>
        <taxon>Ecdysozoa</taxon>
        <taxon>Arthropoda</taxon>
        <taxon>Crustacea</taxon>
        <taxon>Multicrustacea</taxon>
        <taxon>Malacostraca</taxon>
        <taxon>Eumalacostraca</taxon>
        <taxon>Eucarida</taxon>
        <taxon>Decapoda</taxon>
        <taxon>Pleocyemata</taxon>
        <taxon>Anomura</taxon>
        <taxon>Galatheoidea</taxon>
        <taxon>Porcellanidae</taxon>
        <taxon>Petrolisthes</taxon>
    </lineage>
</organism>
<comment type="catalytic activity">
    <reaction evidence="1">
        <text>Hydrolysis of terminal non-reducing N-acetyl-D-hexosamine residues in N-acetyl-beta-D-hexosaminides.</text>
        <dbReference type="EC" id="3.2.1.52"/>
    </reaction>
</comment>
<dbReference type="PANTHER" id="PTHR21040:SF8">
    <property type="entry name" value="BCDNA.GH04120"/>
    <property type="match status" value="1"/>
</dbReference>
<evidence type="ECO:0000256" key="4">
    <source>
        <dbReference type="ARBA" id="ARBA00022801"/>
    </source>
</evidence>
<keyword evidence="6" id="KW-1133">Transmembrane helix</keyword>
<dbReference type="CDD" id="cd06565">
    <property type="entry name" value="GH20_GcnA-like"/>
    <property type="match status" value="1"/>
</dbReference>
<keyword evidence="9" id="KW-1185">Reference proteome</keyword>
<dbReference type="Proteomes" id="UP001286313">
    <property type="component" value="Unassembled WGS sequence"/>
</dbReference>
<keyword evidence="5" id="KW-0175">Coiled coil</keyword>
<evidence type="ECO:0000256" key="2">
    <source>
        <dbReference type="ARBA" id="ARBA00006285"/>
    </source>
</evidence>
<dbReference type="InterPro" id="IPR015883">
    <property type="entry name" value="Glyco_hydro_20_cat"/>
</dbReference>
<feature type="domain" description="Glycoside hydrolase family 20 catalytic" evidence="7">
    <location>
        <begin position="118"/>
        <end position="255"/>
    </location>
</feature>
<dbReference type="AlphaFoldDB" id="A0AAE1FSW9"/>
<dbReference type="GO" id="GO:0004563">
    <property type="term" value="F:beta-N-acetylhexosaminidase activity"/>
    <property type="evidence" value="ECO:0007669"/>
    <property type="project" value="UniProtKB-EC"/>
</dbReference>
<gene>
    <name evidence="8" type="ORF">Pcinc_016419</name>
</gene>
<dbReference type="Pfam" id="PF00728">
    <property type="entry name" value="Glyco_hydro_20"/>
    <property type="match status" value="1"/>
</dbReference>
<dbReference type="SUPFAM" id="SSF51445">
    <property type="entry name" value="(Trans)glycosidases"/>
    <property type="match status" value="1"/>
</dbReference>
<evidence type="ECO:0000259" key="7">
    <source>
        <dbReference type="Pfam" id="PF00728"/>
    </source>
</evidence>
<accession>A0AAE1FSW9</accession>
<evidence type="ECO:0000256" key="1">
    <source>
        <dbReference type="ARBA" id="ARBA00001231"/>
    </source>
</evidence>
<protein>
    <recommendedName>
        <fullName evidence="3">beta-N-acetylhexosaminidase</fullName>
        <ecNumber evidence="3">3.2.1.52</ecNumber>
    </recommendedName>
</protein>
<dbReference type="InterPro" id="IPR017853">
    <property type="entry name" value="GH"/>
</dbReference>
<dbReference type="Gene3D" id="3.20.20.80">
    <property type="entry name" value="Glycosidases"/>
    <property type="match status" value="1"/>
</dbReference>
<dbReference type="PANTHER" id="PTHR21040">
    <property type="entry name" value="BCDNA.GH04120"/>
    <property type="match status" value="1"/>
</dbReference>
<comment type="similarity">
    <text evidence="2">Belongs to the glycosyl hydrolase 20 family.</text>
</comment>
<feature type="transmembrane region" description="Helical" evidence="6">
    <location>
        <begin position="12"/>
        <end position="29"/>
    </location>
</feature>
<sequence length="553" mass="61878">MLSFFRRRRLCLGMGVVMCMVVGMVVWGVRSFPRVTPAVFVVTPRRFQPRVQEELTTQPGTEAPPERLWHLDLKGGAPKVAIVESLMALAARAGATGVLVEWEDMFPYTGPLTNLSAHNAYSMVEVKRIVAAAESVGLQLIHLMQSLGHLEYVLKLPQWTELREGEGPSEACPSNPHTSLLIMQALEQLLAVAPATHVHIGADEVYTLGKCQLCKARELPPLQLYVDYLVMVAKKVKERWGVRVLVWDDMLRHAPIHTLRSLAPLVEPVVWAYGPDVTKLVPPYILRSYATIFPRVWLAPAFKGANGPRAIMPDAGRHAANTLAWVEVGQRLKQYSGLGVAGMVITGWSRYDHFAVLCELLPPSTPSLVLTLLVASRGFLTPAVLRDTHALLECPPHVIVQPSRDPLLWSTRDCSFPGANVATFLHRYARLRRDVRQLRRQVDEVSGWLTPYNVRHNFSSPSRVREGTSELESLMAALRDLEDEVEAVLTQYLNPSTVTEWREQHLTPLNLTLTSLSHMTHGLLARTTWPRRPLEWHPPFHTMPPPPPPPPPA</sequence>
<dbReference type="GO" id="GO:0005975">
    <property type="term" value="P:carbohydrate metabolic process"/>
    <property type="evidence" value="ECO:0007669"/>
    <property type="project" value="InterPro"/>
</dbReference>